<dbReference type="PRINTS" id="PR01386">
    <property type="entry name" value="CCMCBIOGNSIS"/>
</dbReference>
<evidence type="ECO:0000313" key="11">
    <source>
        <dbReference type="Proteomes" id="UP000249799"/>
    </source>
</evidence>
<evidence type="ECO:0000256" key="3">
    <source>
        <dbReference type="ARBA" id="ARBA00016463"/>
    </source>
</evidence>
<dbReference type="InterPro" id="IPR002541">
    <property type="entry name" value="Cyt_c_assembly"/>
</dbReference>
<evidence type="ECO:0000256" key="5">
    <source>
        <dbReference type="ARBA" id="ARBA00022748"/>
    </source>
</evidence>
<feature type="transmembrane region" description="Helical" evidence="8">
    <location>
        <begin position="149"/>
        <end position="170"/>
    </location>
</feature>
<dbReference type="EMBL" id="CP030032">
    <property type="protein sequence ID" value="AWV89902.1"/>
    <property type="molecule type" value="Genomic_DNA"/>
</dbReference>
<protein>
    <recommendedName>
        <fullName evidence="3">Heme exporter protein C</fullName>
    </recommendedName>
</protein>
<evidence type="ECO:0000313" key="10">
    <source>
        <dbReference type="EMBL" id="AWV89902.1"/>
    </source>
</evidence>
<keyword evidence="11" id="KW-1185">Reference proteome</keyword>
<dbReference type="Proteomes" id="UP000249799">
    <property type="component" value="Chromosome"/>
</dbReference>
<keyword evidence="7 8" id="KW-0472">Membrane</keyword>
<dbReference type="Pfam" id="PF01578">
    <property type="entry name" value="Cytochrom_C_asm"/>
    <property type="match status" value="1"/>
</dbReference>
<accession>A0A2Z4FLU0</accession>
<comment type="similarity">
    <text evidence="2">Belongs to the CcmC/CycZ/HelC family.</text>
</comment>
<dbReference type="GO" id="GO:0017004">
    <property type="term" value="P:cytochrome complex assembly"/>
    <property type="evidence" value="ECO:0007669"/>
    <property type="project" value="UniProtKB-KW"/>
</dbReference>
<dbReference type="InterPro" id="IPR045062">
    <property type="entry name" value="Cyt_c_biogenesis_CcsA/CcmC"/>
</dbReference>
<feature type="transmembrane region" description="Helical" evidence="8">
    <location>
        <begin position="12"/>
        <end position="33"/>
    </location>
</feature>
<feature type="transmembrane region" description="Helical" evidence="8">
    <location>
        <begin position="190"/>
        <end position="209"/>
    </location>
</feature>
<proteinExistence type="inferred from homology"/>
<dbReference type="GO" id="GO:0015232">
    <property type="term" value="F:heme transmembrane transporter activity"/>
    <property type="evidence" value="ECO:0007669"/>
    <property type="project" value="InterPro"/>
</dbReference>
<evidence type="ECO:0000256" key="2">
    <source>
        <dbReference type="ARBA" id="ARBA00005840"/>
    </source>
</evidence>
<organism evidence="10 11">
    <name type="scientific">Bradymonas sediminis</name>
    <dbReference type="NCBI Taxonomy" id="1548548"/>
    <lineage>
        <taxon>Bacteria</taxon>
        <taxon>Deltaproteobacteria</taxon>
        <taxon>Bradymonadales</taxon>
        <taxon>Bradymonadaceae</taxon>
        <taxon>Bradymonas</taxon>
    </lineage>
</organism>
<keyword evidence="5" id="KW-0201">Cytochrome c-type biogenesis</keyword>
<feature type="domain" description="Cytochrome c assembly protein" evidence="9">
    <location>
        <begin position="11"/>
        <end position="173"/>
    </location>
</feature>
<gene>
    <name evidence="10" type="ORF">DN745_11350</name>
</gene>
<evidence type="ECO:0000256" key="4">
    <source>
        <dbReference type="ARBA" id="ARBA00022692"/>
    </source>
</evidence>
<evidence type="ECO:0000256" key="8">
    <source>
        <dbReference type="SAM" id="Phobius"/>
    </source>
</evidence>
<dbReference type="PANTHER" id="PTHR30071:SF1">
    <property type="entry name" value="CYTOCHROME B_B6 PROTEIN-RELATED"/>
    <property type="match status" value="1"/>
</dbReference>
<feature type="transmembrane region" description="Helical" evidence="8">
    <location>
        <begin position="118"/>
        <end position="137"/>
    </location>
</feature>
<dbReference type="AlphaFoldDB" id="A0A2Z4FLU0"/>
<name>A0A2Z4FLU0_9DELT</name>
<dbReference type="GO" id="GO:0005886">
    <property type="term" value="C:plasma membrane"/>
    <property type="evidence" value="ECO:0007669"/>
    <property type="project" value="TreeGrafter"/>
</dbReference>
<feature type="transmembrane region" description="Helical" evidence="8">
    <location>
        <begin position="45"/>
        <end position="70"/>
    </location>
</feature>
<dbReference type="PANTHER" id="PTHR30071">
    <property type="entry name" value="HEME EXPORTER PROTEIN C"/>
    <property type="match status" value="1"/>
</dbReference>
<reference evidence="10 11" key="1">
    <citation type="submission" date="2018-06" db="EMBL/GenBank/DDBJ databases">
        <title>Lujinxingia sediminis gen. nov. sp. nov., a new facultative anaerobic member of the class Deltaproteobacteria, and proposal of Lujinxingaceae fam. nov.</title>
        <authorList>
            <person name="Guo L.-Y."/>
            <person name="Li C.-M."/>
            <person name="Wang S."/>
            <person name="Du Z.-J."/>
        </authorList>
    </citation>
    <scope>NUCLEOTIDE SEQUENCE [LARGE SCALE GENOMIC DNA]</scope>
    <source>
        <strain evidence="10 11">FA350</strain>
    </source>
</reference>
<dbReference type="GO" id="GO:0020037">
    <property type="term" value="F:heme binding"/>
    <property type="evidence" value="ECO:0007669"/>
    <property type="project" value="InterPro"/>
</dbReference>
<sequence length="237" mass="26577">MLMVRILEKIFPIIAALSALAFMATLYLIFFYAPVELTMGIVQKIFYVHVPAAMIMYAGFTIASLASLLYLIKPNRIWDMVAVSGAEVGLLFCLYVLVSGPLWAYKAWGRAWTWDPQLTATFVLFLLYTGYMLLRVFSGSGERVRKIAAVLAIIAFVDIPIIHYAVRQWGGMHPVIEREGGGGLAPDMKMALSAAMLAFLGLFLVLFWLRLRVRLTQRTVDRLYLDVEDAAQVLTEA</sequence>
<dbReference type="KEGG" id="bsed:DN745_11350"/>
<evidence type="ECO:0000256" key="7">
    <source>
        <dbReference type="ARBA" id="ARBA00023136"/>
    </source>
</evidence>
<evidence type="ECO:0000256" key="6">
    <source>
        <dbReference type="ARBA" id="ARBA00022989"/>
    </source>
</evidence>
<evidence type="ECO:0000256" key="1">
    <source>
        <dbReference type="ARBA" id="ARBA00004141"/>
    </source>
</evidence>
<dbReference type="OrthoDB" id="9778550at2"/>
<dbReference type="InterPro" id="IPR003557">
    <property type="entry name" value="Cyt_c_biogenesis_CcmC"/>
</dbReference>
<keyword evidence="4 8" id="KW-0812">Transmembrane</keyword>
<comment type="subcellular location">
    <subcellularLocation>
        <location evidence="1">Membrane</location>
        <topology evidence="1">Multi-pass membrane protein</topology>
    </subcellularLocation>
</comment>
<keyword evidence="6 8" id="KW-1133">Transmembrane helix</keyword>
<evidence type="ECO:0000259" key="9">
    <source>
        <dbReference type="Pfam" id="PF01578"/>
    </source>
</evidence>
<feature type="transmembrane region" description="Helical" evidence="8">
    <location>
        <begin position="77"/>
        <end position="98"/>
    </location>
</feature>